<gene>
    <name evidence="11" type="ORF">OJAV_G00084330</name>
</gene>
<evidence type="ECO:0000313" key="12">
    <source>
        <dbReference type="Proteomes" id="UP000283210"/>
    </source>
</evidence>
<evidence type="ECO:0000256" key="3">
    <source>
        <dbReference type="ARBA" id="ARBA00022679"/>
    </source>
</evidence>
<feature type="compositionally biased region" description="Basic residues" evidence="9">
    <location>
        <begin position="150"/>
        <end position="169"/>
    </location>
</feature>
<dbReference type="EMBL" id="CM012444">
    <property type="protein sequence ID" value="RVE70099.1"/>
    <property type="molecule type" value="Genomic_DNA"/>
</dbReference>
<reference evidence="11 12" key="2">
    <citation type="submission" date="2019-01" db="EMBL/GenBank/DDBJ databases">
        <title>A chromosome length genome reference of the Java medaka (oryzias javanicus).</title>
        <authorList>
            <person name="Herpin A."/>
            <person name="Takehana Y."/>
            <person name="Naruse K."/>
            <person name="Ansai S."/>
            <person name="Kawaguchi M."/>
        </authorList>
    </citation>
    <scope>NUCLEOTIDE SEQUENCE [LARGE SCALE GENOMIC DNA]</scope>
    <source>
        <strain evidence="11">RS831</strain>
        <tissue evidence="11">Whole body</tissue>
    </source>
</reference>
<feature type="compositionally biased region" description="Basic and acidic residues" evidence="9">
    <location>
        <begin position="102"/>
        <end position="114"/>
    </location>
</feature>
<dbReference type="SUPFAM" id="SSF56112">
    <property type="entry name" value="Protein kinase-like (PK-like)"/>
    <property type="match status" value="1"/>
</dbReference>
<evidence type="ECO:0000313" key="11">
    <source>
        <dbReference type="EMBL" id="RVE70099.1"/>
    </source>
</evidence>
<reference evidence="11 12" key="1">
    <citation type="submission" date="2018-11" db="EMBL/GenBank/DDBJ databases">
        <authorList>
            <person name="Lopez-Roques C."/>
            <person name="Donnadieu C."/>
            <person name="Bouchez O."/>
            <person name="Klopp C."/>
            <person name="Cabau C."/>
            <person name="Zahm M."/>
        </authorList>
    </citation>
    <scope>NUCLEOTIDE SEQUENCE [LARGE SCALE GENOMIC DNA]</scope>
    <source>
        <strain evidence="11">RS831</strain>
        <tissue evidence="11">Whole body</tissue>
    </source>
</reference>
<dbReference type="GO" id="GO:0004674">
    <property type="term" value="F:protein serine/threonine kinase activity"/>
    <property type="evidence" value="ECO:0007669"/>
    <property type="project" value="UniProtKB-KW"/>
</dbReference>
<protein>
    <recommendedName>
        <fullName evidence="1">non-specific serine/threonine protein kinase</fullName>
        <ecNumber evidence="1">2.7.11.1</ecNumber>
    </recommendedName>
</protein>
<proteinExistence type="predicted"/>
<feature type="region of interest" description="Disordered" evidence="9">
    <location>
        <begin position="390"/>
        <end position="546"/>
    </location>
</feature>
<feature type="compositionally biased region" description="Low complexity" evidence="9">
    <location>
        <begin position="135"/>
        <end position="144"/>
    </location>
</feature>
<dbReference type="PROSITE" id="PS50011">
    <property type="entry name" value="PROTEIN_KINASE_DOM"/>
    <property type="match status" value="1"/>
</dbReference>
<name>A0A3S2PCF4_ORYJA</name>
<sequence length="546" mass="59137">MATQPGGGARRGDGGGGGVARRTLPEVQHRDRPRVVQDRLQGAGHRDHGGGGLVRAADPPAEQNRAAALQRGGGDAEGAAAPQHRPLLRLLEVLAEGPQMHHPGDGAHDVRNSEDVPAPLPSDEAEAAAALEPAGPAGASLPALTVPPHHPPRPQMRQHLHHRPHRLRQDRRSGPGHAEEGLVRQERDRGSGTPEFMAPEMYEEKYDEAVDVYAFGMCMLEMATSEYPYHECRNAAQIYRKVTNGIKPDSFFKVEVPELKEIIEGCIRTRSSERFSVQELLEHRFFREETGVHVELAEEDDGAKAALKLWLRMDDKEKLRGKYKDNDAIEFLFELYKDVPEEVAQEMVILGFVYKADYKVIAKAIRDCVTAVKRQRERQCLLLEEGGNSQEALQQAEPSNQTPPVSTELSTANQDSAVSTQAPPLTRVSPSSSPVDSGISTVCSRARGDTDEDTASSPSPNPPAVDHEVQAPPLPVPNPAPPSVPQEAPQEVPSAGSRTTSKAPPFPVLRFPKSIAVSQGAVKPPPSRPVVSPHLSTAALLTSPPA</sequence>
<evidence type="ECO:0000256" key="6">
    <source>
        <dbReference type="ARBA" id="ARBA00022840"/>
    </source>
</evidence>
<feature type="compositionally biased region" description="Polar residues" evidence="9">
    <location>
        <begin position="390"/>
        <end position="423"/>
    </location>
</feature>
<evidence type="ECO:0000256" key="1">
    <source>
        <dbReference type="ARBA" id="ARBA00012513"/>
    </source>
</evidence>
<dbReference type="Pfam" id="PF12202">
    <property type="entry name" value="OSR1_C"/>
    <property type="match status" value="1"/>
</dbReference>
<feature type="region of interest" description="Disordered" evidence="9">
    <location>
        <begin position="1"/>
        <end position="120"/>
    </location>
</feature>
<keyword evidence="12" id="KW-1185">Reference proteome</keyword>
<comment type="catalytic activity">
    <reaction evidence="8">
        <text>L-seryl-[protein] + ATP = O-phospho-L-seryl-[protein] + ADP + H(+)</text>
        <dbReference type="Rhea" id="RHEA:17989"/>
        <dbReference type="Rhea" id="RHEA-COMP:9863"/>
        <dbReference type="Rhea" id="RHEA-COMP:11604"/>
        <dbReference type="ChEBI" id="CHEBI:15378"/>
        <dbReference type="ChEBI" id="CHEBI:29999"/>
        <dbReference type="ChEBI" id="CHEBI:30616"/>
        <dbReference type="ChEBI" id="CHEBI:83421"/>
        <dbReference type="ChEBI" id="CHEBI:456216"/>
        <dbReference type="EC" id="2.7.11.1"/>
    </reaction>
</comment>
<organism evidence="11 12">
    <name type="scientific">Oryzias javanicus</name>
    <name type="common">Javanese ricefish</name>
    <name type="synonym">Aplocheilus javanicus</name>
    <dbReference type="NCBI Taxonomy" id="123683"/>
    <lineage>
        <taxon>Eukaryota</taxon>
        <taxon>Metazoa</taxon>
        <taxon>Chordata</taxon>
        <taxon>Craniata</taxon>
        <taxon>Vertebrata</taxon>
        <taxon>Euteleostomi</taxon>
        <taxon>Actinopterygii</taxon>
        <taxon>Neopterygii</taxon>
        <taxon>Teleostei</taxon>
        <taxon>Neoteleostei</taxon>
        <taxon>Acanthomorphata</taxon>
        <taxon>Ovalentaria</taxon>
        <taxon>Atherinomorphae</taxon>
        <taxon>Beloniformes</taxon>
        <taxon>Adrianichthyidae</taxon>
        <taxon>Oryziinae</taxon>
        <taxon>Oryzias</taxon>
    </lineage>
</organism>
<evidence type="ECO:0000256" key="7">
    <source>
        <dbReference type="ARBA" id="ARBA00047899"/>
    </source>
</evidence>
<dbReference type="GO" id="GO:0005524">
    <property type="term" value="F:ATP binding"/>
    <property type="evidence" value="ECO:0007669"/>
    <property type="project" value="UniProtKB-KW"/>
</dbReference>
<dbReference type="InterPro" id="IPR024678">
    <property type="entry name" value="Kinase_OSR1/WNK_CCT"/>
</dbReference>
<keyword evidence="2" id="KW-0723">Serine/threonine-protein kinase</keyword>
<dbReference type="AlphaFoldDB" id="A0A3S2PCF4"/>
<evidence type="ECO:0000256" key="9">
    <source>
        <dbReference type="SAM" id="MobiDB-lite"/>
    </source>
</evidence>
<dbReference type="Gene3D" id="1.10.510.10">
    <property type="entry name" value="Transferase(Phosphotransferase) domain 1"/>
    <property type="match status" value="1"/>
</dbReference>
<dbReference type="OrthoDB" id="4062651at2759"/>
<keyword evidence="4" id="KW-0547">Nucleotide-binding</keyword>
<dbReference type="Pfam" id="PF00069">
    <property type="entry name" value="Pkinase"/>
    <property type="match status" value="1"/>
</dbReference>
<feature type="region of interest" description="Disordered" evidence="9">
    <location>
        <begin position="135"/>
        <end position="196"/>
    </location>
</feature>
<evidence type="ECO:0000256" key="5">
    <source>
        <dbReference type="ARBA" id="ARBA00022777"/>
    </source>
</evidence>
<dbReference type="SMART" id="SM00220">
    <property type="entry name" value="S_TKc"/>
    <property type="match status" value="1"/>
</dbReference>
<evidence type="ECO:0000256" key="8">
    <source>
        <dbReference type="ARBA" id="ARBA00048679"/>
    </source>
</evidence>
<feature type="compositionally biased region" description="Pro residues" evidence="9">
    <location>
        <begin position="472"/>
        <end position="484"/>
    </location>
</feature>
<dbReference type="InterPro" id="IPR050588">
    <property type="entry name" value="WNK_Ser-Thr_kinase"/>
</dbReference>
<evidence type="ECO:0000256" key="2">
    <source>
        <dbReference type="ARBA" id="ARBA00022527"/>
    </source>
</evidence>
<keyword evidence="3" id="KW-0808">Transferase</keyword>
<keyword evidence="6" id="KW-0067">ATP-binding</keyword>
<dbReference type="InterPro" id="IPR000719">
    <property type="entry name" value="Prot_kinase_dom"/>
</dbReference>
<dbReference type="FunFam" id="3.10.20.90:FF:000007">
    <property type="entry name" value="Serine/threonine-protein kinase WNK1 isoform 1"/>
    <property type="match status" value="1"/>
</dbReference>
<dbReference type="Proteomes" id="UP000283210">
    <property type="component" value="Chromosome 8"/>
</dbReference>
<feature type="domain" description="Protein kinase" evidence="10">
    <location>
        <begin position="1"/>
        <end position="286"/>
    </location>
</feature>
<evidence type="ECO:0000256" key="4">
    <source>
        <dbReference type="ARBA" id="ARBA00022741"/>
    </source>
</evidence>
<evidence type="ECO:0000259" key="10">
    <source>
        <dbReference type="PROSITE" id="PS50011"/>
    </source>
</evidence>
<feature type="compositionally biased region" description="Low complexity" evidence="9">
    <location>
        <begin position="428"/>
        <end position="437"/>
    </location>
</feature>
<feature type="compositionally biased region" description="Basic and acidic residues" evidence="9">
    <location>
        <begin position="23"/>
        <end position="37"/>
    </location>
</feature>
<comment type="catalytic activity">
    <reaction evidence="7">
        <text>L-threonyl-[protein] + ATP = O-phospho-L-threonyl-[protein] + ADP + H(+)</text>
        <dbReference type="Rhea" id="RHEA:46608"/>
        <dbReference type="Rhea" id="RHEA-COMP:11060"/>
        <dbReference type="Rhea" id="RHEA-COMP:11605"/>
        <dbReference type="ChEBI" id="CHEBI:15378"/>
        <dbReference type="ChEBI" id="CHEBI:30013"/>
        <dbReference type="ChEBI" id="CHEBI:30616"/>
        <dbReference type="ChEBI" id="CHEBI:61977"/>
        <dbReference type="ChEBI" id="CHEBI:456216"/>
        <dbReference type="EC" id="2.7.11.1"/>
    </reaction>
</comment>
<dbReference type="PANTHER" id="PTHR13902">
    <property type="entry name" value="SERINE/THREONINE-PROTEIN KINASE WNK WITH NO LYSINE -RELATED"/>
    <property type="match status" value="1"/>
</dbReference>
<accession>A0A3S2PCF4</accession>
<dbReference type="InterPro" id="IPR011009">
    <property type="entry name" value="Kinase-like_dom_sf"/>
</dbReference>
<feature type="compositionally biased region" description="Gly residues" evidence="9">
    <location>
        <begin position="1"/>
        <end position="19"/>
    </location>
</feature>
<keyword evidence="5" id="KW-0418">Kinase</keyword>
<feature type="compositionally biased region" description="Basic and acidic residues" evidence="9">
    <location>
        <begin position="170"/>
        <end position="190"/>
    </location>
</feature>
<dbReference type="EC" id="2.7.11.1" evidence="1"/>
<dbReference type="Gene3D" id="3.10.20.90">
    <property type="entry name" value="Phosphatidylinositol 3-kinase Catalytic Subunit, Chain A, domain 1"/>
    <property type="match status" value="1"/>
</dbReference>